<comment type="subunit">
    <text evidence="2 10">Homodimer.</text>
</comment>
<dbReference type="GO" id="GO:0046872">
    <property type="term" value="F:metal ion binding"/>
    <property type="evidence" value="ECO:0007669"/>
    <property type="project" value="UniProtKB-KW"/>
</dbReference>
<dbReference type="InterPro" id="IPR020922">
    <property type="entry name" value="dITP/XTP_pyrophosphatase"/>
</dbReference>
<evidence type="ECO:0000256" key="7">
    <source>
        <dbReference type="ARBA" id="ARBA00023080"/>
    </source>
</evidence>
<evidence type="ECO:0000256" key="8">
    <source>
        <dbReference type="ARBA" id="ARBA00051875"/>
    </source>
</evidence>
<dbReference type="Pfam" id="PF01725">
    <property type="entry name" value="Ham1p_like"/>
    <property type="match status" value="1"/>
</dbReference>
<evidence type="ECO:0000256" key="5">
    <source>
        <dbReference type="ARBA" id="ARBA00022801"/>
    </source>
</evidence>
<feature type="binding site" evidence="10">
    <location>
        <position position="174"/>
    </location>
    <ligand>
        <name>substrate</name>
    </ligand>
</feature>
<dbReference type="GO" id="GO:0005829">
    <property type="term" value="C:cytosol"/>
    <property type="evidence" value="ECO:0007669"/>
    <property type="project" value="TreeGrafter"/>
</dbReference>
<evidence type="ECO:0000313" key="13">
    <source>
        <dbReference type="Proteomes" id="UP000823638"/>
    </source>
</evidence>
<reference evidence="12" key="1">
    <citation type="submission" date="2020-10" db="EMBL/GenBank/DDBJ databases">
        <authorList>
            <person name="Gilroy R."/>
        </authorList>
    </citation>
    <scope>NUCLEOTIDE SEQUENCE</scope>
    <source>
        <strain evidence="12">10532</strain>
    </source>
</reference>
<feature type="binding site" evidence="10">
    <location>
        <begin position="179"/>
        <end position="180"/>
    </location>
    <ligand>
        <name>substrate</name>
    </ligand>
</feature>
<evidence type="ECO:0000256" key="11">
    <source>
        <dbReference type="RuleBase" id="RU003781"/>
    </source>
</evidence>
<keyword evidence="6 10" id="KW-0460">Magnesium</keyword>
<dbReference type="GO" id="GO:0009117">
    <property type="term" value="P:nucleotide metabolic process"/>
    <property type="evidence" value="ECO:0007669"/>
    <property type="project" value="UniProtKB-KW"/>
</dbReference>
<dbReference type="FunFam" id="3.90.950.10:FF:000001">
    <property type="entry name" value="dITP/XTP pyrophosphatase"/>
    <property type="match status" value="1"/>
</dbReference>
<evidence type="ECO:0000256" key="9">
    <source>
        <dbReference type="ARBA" id="ARBA00052017"/>
    </source>
</evidence>
<comment type="similarity">
    <text evidence="1 10 11">Belongs to the HAM1 NTPase family.</text>
</comment>
<dbReference type="GO" id="GO:0036222">
    <property type="term" value="F:XTP diphosphatase activity"/>
    <property type="evidence" value="ECO:0007669"/>
    <property type="project" value="UniProtKB-UniRule"/>
</dbReference>
<keyword evidence="4 10" id="KW-0547">Nucleotide-binding</keyword>
<dbReference type="GO" id="GO:0036220">
    <property type="term" value="F:ITP diphosphatase activity"/>
    <property type="evidence" value="ECO:0007669"/>
    <property type="project" value="UniProtKB-UniRule"/>
</dbReference>
<feature type="binding site" evidence="10">
    <location>
        <position position="38"/>
    </location>
    <ligand>
        <name>Mg(2+)</name>
        <dbReference type="ChEBI" id="CHEBI:18420"/>
    </ligand>
</feature>
<evidence type="ECO:0000256" key="2">
    <source>
        <dbReference type="ARBA" id="ARBA00011738"/>
    </source>
</evidence>
<comment type="function">
    <text evidence="10">Pyrophosphatase that catalyzes the hydrolysis of nucleoside triphosphates to their monophosphate derivatives, with a high preference for the non-canonical purine nucleotides XTP (xanthosine triphosphate), dITP (deoxyinosine triphosphate) and ITP. Seems to function as a house-cleaning enzyme that removes non-canonical purine nucleotides from the nucleotide pool, thus preventing their incorporation into DNA/RNA and avoiding chromosomal lesions.</text>
</comment>
<comment type="catalytic activity">
    <reaction evidence="10">
        <text>ITP + H2O = IMP + diphosphate + H(+)</text>
        <dbReference type="Rhea" id="RHEA:29399"/>
        <dbReference type="ChEBI" id="CHEBI:15377"/>
        <dbReference type="ChEBI" id="CHEBI:15378"/>
        <dbReference type="ChEBI" id="CHEBI:33019"/>
        <dbReference type="ChEBI" id="CHEBI:58053"/>
        <dbReference type="ChEBI" id="CHEBI:61402"/>
        <dbReference type="EC" id="3.6.1.66"/>
    </reaction>
</comment>
<dbReference type="AlphaFoldDB" id="A0A9D9N1K1"/>
<keyword evidence="7 10" id="KW-0546">Nucleotide metabolism</keyword>
<evidence type="ECO:0000256" key="4">
    <source>
        <dbReference type="ARBA" id="ARBA00022741"/>
    </source>
</evidence>
<name>A0A9D9N1K1_9SPIR</name>
<sequence>MKIYLASSNIHKKKEISEILPEYTVLCPGDMNIEFNPEENGSSFTENALIKAKALWEIVNEPVLADDSGICVDALNGEPGIYSSRYGSTPAHKLSQEEQNCLLLEKMKGNPHRNCRFVCAMVLYLEKDRYYVIQETLEGTLAEKPIGKGGFGYDPLVFLPDLNKTVAQLTEEEKNNISHRGKALKILKKLLA</sequence>
<organism evidence="12 13">
    <name type="scientific">Candidatus Gallitreponema excrementavium</name>
    <dbReference type="NCBI Taxonomy" id="2840840"/>
    <lineage>
        <taxon>Bacteria</taxon>
        <taxon>Pseudomonadati</taxon>
        <taxon>Spirochaetota</taxon>
        <taxon>Spirochaetia</taxon>
        <taxon>Spirochaetales</taxon>
        <taxon>Candidatus Gallitreponema</taxon>
    </lineage>
</organism>
<dbReference type="InterPro" id="IPR002637">
    <property type="entry name" value="RdgB/HAM1"/>
</dbReference>
<dbReference type="GO" id="GO:0035870">
    <property type="term" value="F:dITP diphosphatase activity"/>
    <property type="evidence" value="ECO:0007669"/>
    <property type="project" value="UniProtKB-UniRule"/>
</dbReference>
<dbReference type="Gene3D" id="3.90.950.10">
    <property type="match status" value="1"/>
</dbReference>
<comment type="cofactor">
    <cofactor evidence="10">
        <name>Mg(2+)</name>
        <dbReference type="ChEBI" id="CHEBI:18420"/>
    </cofactor>
    <text evidence="10">Binds 1 Mg(2+) ion per subunit.</text>
</comment>
<feature type="binding site" evidence="10">
    <location>
        <begin position="7"/>
        <end position="12"/>
    </location>
    <ligand>
        <name>substrate</name>
    </ligand>
</feature>
<keyword evidence="3 10" id="KW-0479">Metal-binding</keyword>
<evidence type="ECO:0000256" key="3">
    <source>
        <dbReference type="ARBA" id="ARBA00022723"/>
    </source>
</evidence>
<dbReference type="CDD" id="cd00515">
    <property type="entry name" value="HAM1"/>
    <property type="match status" value="1"/>
</dbReference>
<keyword evidence="5 10" id="KW-0378">Hydrolase</keyword>
<feature type="active site" description="Proton acceptor" evidence="10">
    <location>
        <position position="67"/>
    </location>
</feature>
<dbReference type="GO" id="GO:0000166">
    <property type="term" value="F:nucleotide binding"/>
    <property type="evidence" value="ECO:0007669"/>
    <property type="project" value="UniProtKB-KW"/>
</dbReference>
<feature type="binding site" evidence="10">
    <location>
        <position position="68"/>
    </location>
    <ligand>
        <name>substrate</name>
    </ligand>
</feature>
<dbReference type="HAMAP" id="MF_01405">
    <property type="entry name" value="Non_canon_purine_NTPase"/>
    <property type="match status" value="1"/>
</dbReference>
<comment type="catalytic activity">
    <reaction evidence="9 10">
        <text>XTP + H2O = XMP + diphosphate + H(+)</text>
        <dbReference type="Rhea" id="RHEA:28610"/>
        <dbReference type="ChEBI" id="CHEBI:15377"/>
        <dbReference type="ChEBI" id="CHEBI:15378"/>
        <dbReference type="ChEBI" id="CHEBI:33019"/>
        <dbReference type="ChEBI" id="CHEBI:57464"/>
        <dbReference type="ChEBI" id="CHEBI:61314"/>
        <dbReference type="EC" id="3.6.1.66"/>
    </reaction>
</comment>
<evidence type="ECO:0000256" key="10">
    <source>
        <dbReference type="HAMAP-Rule" id="MF_01405"/>
    </source>
</evidence>
<accession>A0A9D9N1K1</accession>
<evidence type="ECO:0000256" key="1">
    <source>
        <dbReference type="ARBA" id="ARBA00008023"/>
    </source>
</evidence>
<dbReference type="Proteomes" id="UP000823638">
    <property type="component" value="Unassembled WGS sequence"/>
</dbReference>
<feature type="binding site" evidence="10">
    <location>
        <begin position="151"/>
        <end position="154"/>
    </location>
    <ligand>
        <name>substrate</name>
    </ligand>
</feature>
<reference evidence="12" key="2">
    <citation type="journal article" date="2021" name="PeerJ">
        <title>Extensive microbial diversity within the chicken gut microbiome revealed by metagenomics and culture.</title>
        <authorList>
            <person name="Gilroy R."/>
            <person name="Ravi A."/>
            <person name="Getino M."/>
            <person name="Pursley I."/>
            <person name="Horton D.L."/>
            <person name="Alikhan N.F."/>
            <person name="Baker D."/>
            <person name="Gharbi K."/>
            <person name="Hall N."/>
            <person name="Watson M."/>
            <person name="Adriaenssens E.M."/>
            <person name="Foster-Nyarko E."/>
            <person name="Jarju S."/>
            <person name="Secka A."/>
            <person name="Antonio M."/>
            <person name="Oren A."/>
            <person name="Chaudhuri R.R."/>
            <person name="La Ragione R."/>
            <person name="Hildebrand F."/>
            <person name="Pallen M.J."/>
        </authorList>
    </citation>
    <scope>NUCLEOTIDE SEQUENCE</scope>
    <source>
        <strain evidence="12">10532</strain>
    </source>
</reference>
<gene>
    <name evidence="12" type="primary">rdgB</name>
    <name evidence="12" type="ORF">IAA81_01060</name>
</gene>
<dbReference type="EMBL" id="JADIMM010000018">
    <property type="protein sequence ID" value="MBO8456800.1"/>
    <property type="molecule type" value="Genomic_DNA"/>
</dbReference>
<dbReference type="PANTHER" id="PTHR11067:SF9">
    <property type="entry name" value="INOSINE TRIPHOSPHATE PYROPHOSPHATASE"/>
    <property type="match status" value="1"/>
</dbReference>
<dbReference type="SUPFAM" id="SSF52972">
    <property type="entry name" value="ITPase-like"/>
    <property type="match status" value="1"/>
</dbReference>
<proteinExistence type="inferred from homology"/>
<feature type="binding site" evidence="10">
    <location>
        <position position="67"/>
    </location>
    <ligand>
        <name>Mg(2+)</name>
        <dbReference type="ChEBI" id="CHEBI:18420"/>
    </ligand>
</feature>
<dbReference type="InterPro" id="IPR029001">
    <property type="entry name" value="ITPase-like_fam"/>
</dbReference>
<dbReference type="GO" id="GO:0017111">
    <property type="term" value="F:ribonucleoside triphosphate phosphatase activity"/>
    <property type="evidence" value="ECO:0007669"/>
    <property type="project" value="InterPro"/>
</dbReference>
<comment type="catalytic activity">
    <reaction evidence="8 10">
        <text>dITP + H2O = dIMP + diphosphate + H(+)</text>
        <dbReference type="Rhea" id="RHEA:28342"/>
        <dbReference type="ChEBI" id="CHEBI:15377"/>
        <dbReference type="ChEBI" id="CHEBI:15378"/>
        <dbReference type="ChEBI" id="CHEBI:33019"/>
        <dbReference type="ChEBI" id="CHEBI:61194"/>
        <dbReference type="ChEBI" id="CHEBI:61382"/>
        <dbReference type="EC" id="3.6.1.66"/>
    </reaction>
</comment>
<comment type="caution">
    <text evidence="12">The sequence shown here is derived from an EMBL/GenBank/DDBJ whole genome shotgun (WGS) entry which is preliminary data.</text>
</comment>
<evidence type="ECO:0000313" key="12">
    <source>
        <dbReference type="EMBL" id="MBO8456800.1"/>
    </source>
</evidence>
<protein>
    <recommendedName>
        <fullName evidence="10">dITP/XTP pyrophosphatase</fullName>
        <ecNumber evidence="10">3.6.1.66</ecNumber>
    </recommendedName>
    <alternativeName>
        <fullName evidence="10">Non-canonical purine NTP pyrophosphatase</fullName>
    </alternativeName>
    <alternativeName>
        <fullName evidence="10">Non-standard purine NTP pyrophosphatase</fullName>
    </alternativeName>
    <alternativeName>
        <fullName evidence="10">Nucleoside-triphosphate diphosphatase</fullName>
    </alternativeName>
    <alternativeName>
        <fullName evidence="10">Nucleoside-triphosphate pyrophosphatase</fullName>
        <shortName evidence="10">NTPase</shortName>
    </alternativeName>
</protein>
<dbReference type="EC" id="3.6.1.66" evidence="10"/>
<dbReference type="PANTHER" id="PTHR11067">
    <property type="entry name" value="INOSINE TRIPHOSPHATE PYROPHOSPHATASE/HAM1 PROTEIN"/>
    <property type="match status" value="1"/>
</dbReference>
<dbReference type="NCBIfam" id="TIGR00042">
    <property type="entry name" value="RdgB/HAM1 family non-canonical purine NTP pyrophosphatase"/>
    <property type="match status" value="1"/>
</dbReference>
<dbReference type="GO" id="GO:0009146">
    <property type="term" value="P:purine nucleoside triphosphate catabolic process"/>
    <property type="evidence" value="ECO:0007669"/>
    <property type="project" value="UniProtKB-UniRule"/>
</dbReference>
<evidence type="ECO:0000256" key="6">
    <source>
        <dbReference type="ARBA" id="ARBA00022842"/>
    </source>
</evidence>